<name>A0ABD1AGB6_CARAN</name>
<feature type="signal peptide" evidence="4">
    <location>
        <begin position="1"/>
        <end position="25"/>
    </location>
</feature>
<dbReference type="Gene3D" id="2.90.10.10">
    <property type="entry name" value="Bulb-type lectin domain"/>
    <property type="match status" value="1"/>
</dbReference>
<proteinExistence type="predicted"/>
<protein>
    <submittedName>
        <fullName evidence="6">S-locus-specific glycoprotein S13</fullName>
    </submittedName>
</protein>
<keyword evidence="1 4" id="KW-0732">Signal</keyword>
<gene>
    <name evidence="6" type="ORF">V5N11_009682</name>
</gene>
<keyword evidence="2" id="KW-1015">Disulfide bond</keyword>
<dbReference type="SMART" id="SM00108">
    <property type="entry name" value="B_lectin"/>
    <property type="match status" value="1"/>
</dbReference>
<dbReference type="PROSITE" id="PS50927">
    <property type="entry name" value="BULB_LECTIN"/>
    <property type="match status" value="1"/>
</dbReference>
<reference evidence="6 7" key="1">
    <citation type="submission" date="2024-04" db="EMBL/GenBank/DDBJ databases">
        <title>Genome assembly C_amara_ONT_v2.</title>
        <authorList>
            <person name="Yant L."/>
            <person name="Moore C."/>
            <person name="Slenker M."/>
        </authorList>
    </citation>
    <scope>NUCLEOTIDE SEQUENCE [LARGE SCALE GENOMIC DNA]</scope>
    <source>
        <tissue evidence="6">Leaf</tissue>
    </source>
</reference>
<feature type="chain" id="PRO_5044798070" evidence="4">
    <location>
        <begin position="26"/>
        <end position="192"/>
    </location>
</feature>
<dbReference type="CDD" id="cd00028">
    <property type="entry name" value="B_lectin"/>
    <property type="match status" value="1"/>
</dbReference>
<dbReference type="Proteomes" id="UP001558713">
    <property type="component" value="Unassembled WGS sequence"/>
</dbReference>
<dbReference type="PANTHER" id="PTHR32444">
    <property type="entry name" value="BULB-TYPE LECTIN DOMAIN-CONTAINING PROTEIN"/>
    <property type="match status" value="1"/>
</dbReference>
<evidence type="ECO:0000256" key="2">
    <source>
        <dbReference type="ARBA" id="ARBA00023157"/>
    </source>
</evidence>
<evidence type="ECO:0000256" key="1">
    <source>
        <dbReference type="ARBA" id="ARBA00022729"/>
    </source>
</evidence>
<evidence type="ECO:0000259" key="5">
    <source>
        <dbReference type="PROSITE" id="PS50927"/>
    </source>
</evidence>
<dbReference type="Pfam" id="PF01453">
    <property type="entry name" value="B_lectin"/>
    <property type="match status" value="1"/>
</dbReference>
<evidence type="ECO:0000256" key="4">
    <source>
        <dbReference type="SAM" id="SignalP"/>
    </source>
</evidence>
<dbReference type="PANTHER" id="PTHR32444:SF89">
    <property type="entry name" value="S GLYCOPROTEIN"/>
    <property type="match status" value="1"/>
</dbReference>
<dbReference type="InterPro" id="IPR001480">
    <property type="entry name" value="Bulb-type_lectin_dom"/>
</dbReference>
<comment type="caution">
    <text evidence="6">The sequence shown here is derived from an EMBL/GenBank/DDBJ whole genome shotgun (WGS) entry which is preliminary data.</text>
</comment>
<keyword evidence="3" id="KW-0325">Glycoprotein</keyword>
<dbReference type="SUPFAM" id="SSF51110">
    <property type="entry name" value="alpha-D-mannose-specific plant lectins"/>
    <property type="match status" value="1"/>
</dbReference>
<feature type="domain" description="Bulb-type lectin" evidence="5">
    <location>
        <begin position="27"/>
        <end position="153"/>
    </location>
</feature>
<evidence type="ECO:0000256" key="3">
    <source>
        <dbReference type="ARBA" id="ARBA00023180"/>
    </source>
</evidence>
<dbReference type="EMBL" id="JBANAX010000617">
    <property type="protein sequence ID" value="KAL1200505.1"/>
    <property type="molecule type" value="Genomic_DNA"/>
</dbReference>
<organism evidence="6 7">
    <name type="scientific">Cardamine amara subsp. amara</name>
    <dbReference type="NCBI Taxonomy" id="228776"/>
    <lineage>
        <taxon>Eukaryota</taxon>
        <taxon>Viridiplantae</taxon>
        <taxon>Streptophyta</taxon>
        <taxon>Embryophyta</taxon>
        <taxon>Tracheophyta</taxon>
        <taxon>Spermatophyta</taxon>
        <taxon>Magnoliopsida</taxon>
        <taxon>eudicotyledons</taxon>
        <taxon>Gunneridae</taxon>
        <taxon>Pentapetalae</taxon>
        <taxon>rosids</taxon>
        <taxon>malvids</taxon>
        <taxon>Brassicales</taxon>
        <taxon>Brassicaceae</taxon>
        <taxon>Cardamineae</taxon>
        <taxon>Cardamine</taxon>
    </lineage>
</organism>
<evidence type="ECO:0000313" key="6">
    <source>
        <dbReference type="EMBL" id="KAL1200505.1"/>
    </source>
</evidence>
<dbReference type="AlphaFoldDB" id="A0ABD1AGB6"/>
<keyword evidence="7" id="KW-1185">Reference proteome</keyword>
<evidence type="ECO:0000313" key="7">
    <source>
        <dbReference type="Proteomes" id="UP001558713"/>
    </source>
</evidence>
<dbReference type="InterPro" id="IPR036426">
    <property type="entry name" value="Bulb-type_lectin_dom_sf"/>
</dbReference>
<accession>A0ABD1AGB6</accession>
<sequence length="192" mass="21687">MMTDRCYSFLVIFVIISATCSLADGTVLSSTVPFTLSRNKTIVSHGDVFELGLFKPDSSSRDGNRWYLGIWFKKIPTRTYVWVANRDKPLSIPVGTIRVLKSNLVLFDQSDTVVWSTNVTGEDGRSPLVAKLLDNGNFVLGYSNASEYLWQSFDFPTDTLIPGMKLGWERRTGRYSFLRSWKDITDPSTGDF</sequence>